<comment type="caution">
    <text evidence="5">The sequence shown here is derived from an EMBL/GenBank/DDBJ whole genome shotgun (WGS) entry which is preliminary data.</text>
</comment>
<dbReference type="Gene3D" id="1.20.120.160">
    <property type="entry name" value="HPT domain"/>
    <property type="match status" value="1"/>
</dbReference>
<evidence type="ECO:0000313" key="6">
    <source>
        <dbReference type="Proteomes" id="UP000316225"/>
    </source>
</evidence>
<dbReference type="GO" id="GO:0004672">
    <property type="term" value="F:protein kinase activity"/>
    <property type="evidence" value="ECO:0007669"/>
    <property type="project" value="UniProtKB-ARBA"/>
</dbReference>
<keyword evidence="2" id="KW-0597">Phosphoprotein</keyword>
<gene>
    <name evidence="5" type="ORF">IQ24_03264</name>
</gene>
<dbReference type="Pfam" id="PF01627">
    <property type="entry name" value="Hpt"/>
    <property type="match status" value="1"/>
</dbReference>
<dbReference type="InterPro" id="IPR008207">
    <property type="entry name" value="Sig_transdc_His_kin_Hpt_dom"/>
</dbReference>
<dbReference type="PROSITE" id="PS50179">
    <property type="entry name" value="VHS"/>
    <property type="match status" value="1"/>
</dbReference>
<dbReference type="InterPro" id="IPR036641">
    <property type="entry name" value="HPT_dom_sf"/>
</dbReference>
<reference evidence="5 6" key="1">
    <citation type="journal article" date="2015" name="Stand. Genomic Sci.">
        <title>Genomic Encyclopedia of Bacterial and Archaeal Type Strains, Phase III: the genomes of soil and plant-associated and newly described type strains.</title>
        <authorList>
            <person name="Whitman W.B."/>
            <person name="Woyke T."/>
            <person name="Klenk H.P."/>
            <person name="Zhou Y."/>
            <person name="Lilburn T.G."/>
            <person name="Beck B.J."/>
            <person name="De Vos P."/>
            <person name="Vandamme P."/>
            <person name="Eisen J.A."/>
            <person name="Garrity G."/>
            <person name="Hugenholtz P."/>
            <person name="Kyrpides N.C."/>
        </authorList>
    </citation>
    <scope>NUCLEOTIDE SEQUENCE [LARGE SCALE GENOMIC DNA]</scope>
    <source>
        <strain evidence="5 6">CGMCC 1.5364</strain>
    </source>
</reference>
<dbReference type="AlphaFoldDB" id="A0A562NFR8"/>
<protein>
    <submittedName>
        <fullName evidence="5">Hpt domain-containing protein</fullName>
    </submittedName>
</protein>
<dbReference type="GO" id="GO:0000160">
    <property type="term" value="P:phosphorelay signal transduction system"/>
    <property type="evidence" value="ECO:0007669"/>
    <property type="project" value="UniProtKB-KW"/>
</dbReference>
<evidence type="ECO:0000256" key="1">
    <source>
        <dbReference type="ARBA" id="ARBA00023012"/>
    </source>
</evidence>
<name>A0A562NFR8_9RHOB</name>
<feature type="domain" description="HPt" evidence="4">
    <location>
        <begin position="11"/>
        <end position="106"/>
    </location>
</feature>
<keyword evidence="1" id="KW-0902">Two-component regulatory system</keyword>
<dbReference type="OrthoDB" id="7867809at2"/>
<proteinExistence type="predicted"/>
<sequence>MIDWARIVELRDEVGEEEFSPLLELFLDEIESVIMRLPHNDADRMWRDLHFLKGCARNLGFRSLGCLCEAGERQCARNPLAGLRIADVLSCYAESKLLLMRDLSRHDLSQPQARPA</sequence>
<dbReference type="GO" id="GO:0043130">
    <property type="term" value="F:ubiquitin binding"/>
    <property type="evidence" value="ECO:0007669"/>
    <property type="project" value="InterPro"/>
</dbReference>
<accession>A0A562NFR8</accession>
<dbReference type="GO" id="GO:0035091">
    <property type="term" value="F:phosphatidylinositol binding"/>
    <property type="evidence" value="ECO:0007669"/>
    <property type="project" value="InterPro"/>
</dbReference>
<organism evidence="5 6">
    <name type="scientific">Paracoccus sulfuroxidans</name>
    <dbReference type="NCBI Taxonomy" id="384678"/>
    <lineage>
        <taxon>Bacteria</taxon>
        <taxon>Pseudomonadati</taxon>
        <taxon>Pseudomonadota</taxon>
        <taxon>Alphaproteobacteria</taxon>
        <taxon>Rhodobacterales</taxon>
        <taxon>Paracoccaceae</taxon>
        <taxon>Paracoccus</taxon>
    </lineage>
</organism>
<keyword evidence="6" id="KW-1185">Reference proteome</keyword>
<dbReference type="InterPro" id="IPR002014">
    <property type="entry name" value="VHS_dom"/>
</dbReference>
<dbReference type="SUPFAM" id="SSF47226">
    <property type="entry name" value="Histidine-containing phosphotransfer domain, HPT domain"/>
    <property type="match status" value="1"/>
</dbReference>
<dbReference type="PROSITE" id="PS50894">
    <property type="entry name" value="HPT"/>
    <property type="match status" value="1"/>
</dbReference>
<dbReference type="EMBL" id="VLKU01000011">
    <property type="protein sequence ID" value="TWI31039.1"/>
    <property type="molecule type" value="Genomic_DNA"/>
</dbReference>
<feature type="domain" description="VHS" evidence="3">
    <location>
        <begin position="1"/>
        <end position="60"/>
    </location>
</feature>
<evidence type="ECO:0000259" key="3">
    <source>
        <dbReference type="PROSITE" id="PS50179"/>
    </source>
</evidence>
<dbReference type="Proteomes" id="UP000316225">
    <property type="component" value="Unassembled WGS sequence"/>
</dbReference>
<evidence type="ECO:0000313" key="5">
    <source>
        <dbReference type="EMBL" id="TWI31039.1"/>
    </source>
</evidence>
<feature type="modified residue" description="Phosphohistidine" evidence="2">
    <location>
        <position position="50"/>
    </location>
</feature>
<evidence type="ECO:0000256" key="2">
    <source>
        <dbReference type="PROSITE-ProRule" id="PRU00110"/>
    </source>
</evidence>
<evidence type="ECO:0000259" key="4">
    <source>
        <dbReference type="PROSITE" id="PS50894"/>
    </source>
</evidence>